<reference evidence="1" key="1">
    <citation type="journal article" date="2015" name="Nature">
        <title>Complex archaea that bridge the gap between prokaryotes and eukaryotes.</title>
        <authorList>
            <person name="Spang A."/>
            <person name="Saw J.H."/>
            <person name="Jorgensen S.L."/>
            <person name="Zaremba-Niedzwiedzka K."/>
            <person name="Martijn J."/>
            <person name="Lind A.E."/>
            <person name="van Eijk R."/>
            <person name="Schleper C."/>
            <person name="Guy L."/>
            <person name="Ettema T.J."/>
        </authorList>
    </citation>
    <scope>NUCLEOTIDE SEQUENCE</scope>
</reference>
<comment type="caution">
    <text evidence="1">The sequence shown here is derived from an EMBL/GenBank/DDBJ whole genome shotgun (WGS) entry which is preliminary data.</text>
</comment>
<name>A0A0F9FA83_9ZZZZ</name>
<dbReference type="AlphaFoldDB" id="A0A0F9FA83"/>
<accession>A0A0F9FA83</accession>
<protein>
    <submittedName>
        <fullName evidence="1">Uncharacterized protein</fullName>
    </submittedName>
</protein>
<proteinExistence type="predicted"/>
<organism evidence="1">
    <name type="scientific">marine sediment metagenome</name>
    <dbReference type="NCBI Taxonomy" id="412755"/>
    <lineage>
        <taxon>unclassified sequences</taxon>
        <taxon>metagenomes</taxon>
        <taxon>ecological metagenomes</taxon>
    </lineage>
</organism>
<evidence type="ECO:0000313" key="1">
    <source>
        <dbReference type="EMBL" id="KKL48002.1"/>
    </source>
</evidence>
<sequence>MKPTPYPWIYDKRARLIYSHGPSRGLTGDTKDCPVVVEVKDLFNINDAPLIAAAPTIFEHLRYIESAISTYCLANLDEDEVISINITVKAAKDLVKTITNIVTGGE</sequence>
<dbReference type="EMBL" id="LAZR01033463">
    <property type="protein sequence ID" value="KKL48002.1"/>
    <property type="molecule type" value="Genomic_DNA"/>
</dbReference>
<gene>
    <name evidence="1" type="ORF">LCGC14_2329850</name>
</gene>